<dbReference type="Proteomes" id="UP001209681">
    <property type="component" value="Unassembled WGS sequence"/>
</dbReference>
<dbReference type="PIRSF" id="PIRSF005572">
    <property type="entry name" value="NifS"/>
    <property type="match status" value="1"/>
</dbReference>
<dbReference type="GO" id="GO:0031071">
    <property type="term" value="F:cysteine desulfurase activity"/>
    <property type="evidence" value="ECO:0007669"/>
    <property type="project" value="UniProtKB-EC"/>
</dbReference>
<reference evidence="15 16" key="1">
    <citation type="submission" date="2022-11" db="EMBL/GenBank/DDBJ databases">
        <title>Desulfobotulus tamanensis H1 sp. nov. - anaerobic, alkaliphilic, sulphate reducing bacterium isolated from terrestrial mud volcano.</title>
        <authorList>
            <person name="Frolova A."/>
            <person name="Merkel A.Y."/>
            <person name="Slobodkin A.I."/>
        </authorList>
    </citation>
    <scope>NUCLEOTIDE SEQUENCE [LARGE SCALE GENOMIC DNA]</scope>
    <source>
        <strain evidence="15 16">H1</strain>
    </source>
</reference>
<evidence type="ECO:0000256" key="7">
    <source>
        <dbReference type="ARBA" id="ARBA00022723"/>
    </source>
</evidence>
<evidence type="ECO:0000256" key="9">
    <source>
        <dbReference type="ARBA" id="ARBA00023004"/>
    </source>
</evidence>
<comment type="caution">
    <text evidence="15">The sequence shown here is derived from an EMBL/GenBank/DDBJ whole genome shotgun (WGS) entry which is preliminary data.</text>
</comment>
<dbReference type="InterPro" id="IPR000192">
    <property type="entry name" value="Aminotrans_V_dom"/>
</dbReference>
<dbReference type="Gene3D" id="3.90.1150.10">
    <property type="entry name" value="Aspartate Aminotransferase, domain 1"/>
    <property type="match status" value="1"/>
</dbReference>
<evidence type="ECO:0000256" key="11">
    <source>
        <dbReference type="ARBA" id="ARBA00050776"/>
    </source>
</evidence>
<dbReference type="RefSeq" id="WP_265424064.1">
    <property type="nucleotide sequence ID" value="NZ_JAPFPW010000003.1"/>
</dbReference>
<dbReference type="InterPro" id="IPR020578">
    <property type="entry name" value="Aminotrans_V_PyrdxlP_BS"/>
</dbReference>
<evidence type="ECO:0000256" key="2">
    <source>
        <dbReference type="ARBA" id="ARBA00003120"/>
    </source>
</evidence>
<feature type="domain" description="Aminotransferase class V" evidence="14">
    <location>
        <begin position="4"/>
        <end position="365"/>
    </location>
</feature>
<dbReference type="EMBL" id="JAPFPW010000003">
    <property type="protein sequence ID" value="MCW7753207.1"/>
    <property type="molecule type" value="Genomic_DNA"/>
</dbReference>
<dbReference type="SUPFAM" id="SSF53383">
    <property type="entry name" value="PLP-dependent transferases"/>
    <property type="match status" value="1"/>
</dbReference>
<organism evidence="15 16">
    <name type="scientific">Desulfobotulus pelophilus</name>
    <dbReference type="NCBI Taxonomy" id="2823377"/>
    <lineage>
        <taxon>Bacteria</taxon>
        <taxon>Pseudomonadati</taxon>
        <taxon>Thermodesulfobacteriota</taxon>
        <taxon>Desulfobacteria</taxon>
        <taxon>Desulfobacterales</taxon>
        <taxon>Desulfobacteraceae</taxon>
        <taxon>Desulfobotulus</taxon>
    </lineage>
</organism>
<keyword evidence="16" id="KW-1185">Reference proteome</keyword>
<keyword evidence="10 13" id="KW-0411">Iron-sulfur</keyword>
<comment type="subunit">
    <text evidence="4">Homodimer.</text>
</comment>
<sequence length="387" mass="42202">MTPVYLDNNATTKVATEVMEAMLPYFTELYGNPSSMHTFGGQVAASVQTARQEVASLLGAASTDEILFTSCGTESDATAVHAALRAFPDKKHLITSTVEHPAIKALFEKLGKEGYRITTIPVDSQGRLNMELLTQSLDEETAIVSIMWANNETGTLFPVEKIGRLCREKGILFHTDAVQAVGKIPMDLKNMPIDMLSLSGHKLHAPKGVGALFIRKGTPFSPYIVGGHQEHGRRAGTENVASIIGLGRACRLAEEKMGEENTRVRAMRDRLEKELLRHIPKCFINGDPDARLPNTCSISFEYIEGEAILLMMNQHGICASSGSACTSGSLEPSHVLRAMGVPHTAAHGTIRFSLSIYNTEAEIDTVIEQLPPIVARLREMSPFWSEA</sequence>
<evidence type="ECO:0000256" key="3">
    <source>
        <dbReference type="ARBA" id="ARBA00006490"/>
    </source>
</evidence>
<dbReference type="Pfam" id="PF00266">
    <property type="entry name" value="Aminotran_5"/>
    <property type="match status" value="1"/>
</dbReference>
<accession>A0ABT3N6X2</accession>
<evidence type="ECO:0000313" key="16">
    <source>
        <dbReference type="Proteomes" id="UP001209681"/>
    </source>
</evidence>
<evidence type="ECO:0000256" key="10">
    <source>
        <dbReference type="ARBA" id="ARBA00023014"/>
    </source>
</evidence>
<evidence type="ECO:0000256" key="4">
    <source>
        <dbReference type="ARBA" id="ARBA00011738"/>
    </source>
</evidence>
<dbReference type="InterPro" id="IPR015424">
    <property type="entry name" value="PyrdxlP-dep_Trfase"/>
</dbReference>
<evidence type="ECO:0000256" key="5">
    <source>
        <dbReference type="ARBA" id="ARBA00012239"/>
    </source>
</evidence>
<evidence type="ECO:0000256" key="12">
    <source>
        <dbReference type="RuleBase" id="RU004504"/>
    </source>
</evidence>
<keyword evidence="9 13" id="KW-0408">Iron</keyword>
<keyword evidence="8 13" id="KW-0663">Pyridoxal phosphate</keyword>
<dbReference type="InterPro" id="IPR015421">
    <property type="entry name" value="PyrdxlP-dep_Trfase_major"/>
</dbReference>
<evidence type="ECO:0000256" key="6">
    <source>
        <dbReference type="ARBA" id="ARBA00022679"/>
    </source>
</evidence>
<dbReference type="NCBIfam" id="TIGR03402">
    <property type="entry name" value="FeS_nifS"/>
    <property type="match status" value="1"/>
</dbReference>
<dbReference type="Gene3D" id="1.10.260.50">
    <property type="match status" value="1"/>
</dbReference>
<comment type="similarity">
    <text evidence="3 13">Belongs to the class-V pyridoxal-phosphate-dependent aminotransferase family. NifS/IscS subfamily.</text>
</comment>
<dbReference type="InterPro" id="IPR016454">
    <property type="entry name" value="Cysteine_dSase"/>
</dbReference>
<evidence type="ECO:0000313" key="15">
    <source>
        <dbReference type="EMBL" id="MCW7753207.1"/>
    </source>
</evidence>
<dbReference type="NCBIfam" id="NF002806">
    <property type="entry name" value="PRK02948.1"/>
    <property type="match status" value="1"/>
</dbReference>
<dbReference type="PANTHER" id="PTHR11601">
    <property type="entry name" value="CYSTEINE DESULFURYLASE FAMILY MEMBER"/>
    <property type="match status" value="1"/>
</dbReference>
<dbReference type="InterPro" id="IPR015422">
    <property type="entry name" value="PyrdxlP-dep_Trfase_small"/>
</dbReference>
<keyword evidence="7 13" id="KW-0479">Metal-binding</keyword>
<evidence type="ECO:0000256" key="1">
    <source>
        <dbReference type="ARBA" id="ARBA00001933"/>
    </source>
</evidence>
<proteinExistence type="inferred from homology"/>
<dbReference type="PANTHER" id="PTHR11601:SF34">
    <property type="entry name" value="CYSTEINE DESULFURASE"/>
    <property type="match status" value="1"/>
</dbReference>
<dbReference type="Gene3D" id="3.40.640.10">
    <property type="entry name" value="Type I PLP-dependent aspartate aminotransferase-like (Major domain)"/>
    <property type="match status" value="1"/>
</dbReference>
<comment type="catalytic activity">
    <reaction evidence="11 13">
        <text>(sulfur carrier)-H + L-cysteine = (sulfur carrier)-SH + L-alanine</text>
        <dbReference type="Rhea" id="RHEA:43892"/>
        <dbReference type="Rhea" id="RHEA-COMP:14737"/>
        <dbReference type="Rhea" id="RHEA-COMP:14739"/>
        <dbReference type="ChEBI" id="CHEBI:29917"/>
        <dbReference type="ChEBI" id="CHEBI:35235"/>
        <dbReference type="ChEBI" id="CHEBI:57972"/>
        <dbReference type="ChEBI" id="CHEBI:64428"/>
        <dbReference type="EC" id="2.8.1.7"/>
    </reaction>
</comment>
<evidence type="ECO:0000256" key="13">
    <source>
        <dbReference type="RuleBase" id="RU364075"/>
    </source>
</evidence>
<keyword evidence="6 13" id="KW-0808">Transferase</keyword>
<comment type="cofactor">
    <cofactor evidence="1 12">
        <name>pyridoxal 5'-phosphate</name>
        <dbReference type="ChEBI" id="CHEBI:597326"/>
    </cofactor>
</comment>
<dbReference type="InterPro" id="IPR017772">
    <property type="entry name" value="Cys_deSase_NifS_bac/arc"/>
</dbReference>
<comment type="function">
    <text evidence="2">Catalyzes the removal of elemental sulfur atoms from cysteine to produce alanine. Seems to participate in the biosynthesis of the nitrogenase metalloclusters by providing the inorganic sulfur required for the Fe-S core formation.</text>
</comment>
<protein>
    <recommendedName>
        <fullName evidence="5 13">Cysteine desulfurase</fullName>
        <ecNumber evidence="5 13">2.8.1.7</ecNumber>
    </recommendedName>
    <alternativeName>
        <fullName evidence="13">Nitrogenase metalloclusters biosynthesis protein NifS</fullName>
    </alternativeName>
</protein>
<dbReference type="PROSITE" id="PS00595">
    <property type="entry name" value="AA_TRANSFER_CLASS_5"/>
    <property type="match status" value="1"/>
</dbReference>
<gene>
    <name evidence="15" type="primary">nifS</name>
    <name evidence="15" type="ORF">OOT00_04310</name>
</gene>
<evidence type="ECO:0000259" key="14">
    <source>
        <dbReference type="Pfam" id="PF00266"/>
    </source>
</evidence>
<dbReference type="EC" id="2.8.1.7" evidence="5 13"/>
<name>A0ABT3N6X2_9BACT</name>
<evidence type="ECO:0000256" key="8">
    <source>
        <dbReference type="ARBA" id="ARBA00022898"/>
    </source>
</evidence>